<dbReference type="AlphaFoldDB" id="A0A4C1SHC3"/>
<feature type="region of interest" description="Disordered" evidence="1">
    <location>
        <begin position="18"/>
        <end position="46"/>
    </location>
</feature>
<sequence length="72" mass="8119">MMINVIELSEGEGMREIRPNHLPQLHPGDLAGGRERQGVHEHHAPAQLLGVRQPICVREGKGWQSHQEDQIN</sequence>
<evidence type="ECO:0000313" key="2">
    <source>
        <dbReference type="EMBL" id="GBP00777.1"/>
    </source>
</evidence>
<organism evidence="2 3">
    <name type="scientific">Eumeta variegata</name>
    <name type="common">Bagworm moth</name>
    <name type="synonym">Eumeta japonica</name>
    <dbReference type="NCBI Taxonomy" id="151549"/>
    <lineage>
        <taxon>Eukaryota</taxon>
        <taxon>Metazoa</taxon>
        <taxon>Ecdysozoa</taxon>
        <taxon>Arthropoda</taxon>
        <taxon>Hexapoda</taxon>
        <taxon>Insecta</taxon>
        <taxon>Pterygota</taxon>
        <taxon>Neoptera</taxon>
        <taxon>Endopterygota</taxon>
        <taxon>Lepidoptera</taxon>
        <taxon>Glossata</taxon>
        <taxon>Ditrysia</taxon>
        <taxon>Tineoidea</taxon>
        <taxon>Psychidae</taxon>
        <taxon>Oiketicinae</taxon>
        <taxon>Eumeta</taxon>
    </lineage>
</organism>
<reference evidence="2 3" key="1">
    <citation type="journal article" date="2019" name="Commun. Biol.">
        <title>The bagworm genome reveals a unique fibroin gene that provides high tensile strength.</title>
        <authorList>
            <person name="Kono N."/>
            <person name="Nakamura H."/>
            <person name="Ohtoshi R."/>
            <person name="Tomita M."/>
            <person name="Numata K."/>
            <person name="Arakawa K."/>
        </authorList>
    </citation>
    <scope>NUCLEOTIDE SEQUENCE [LARGE SCALE GENOMIC DNA]</scope>
</reference>
<comment type="caution">
    <text evidence="2">The sequence shown here is derived from an EMBL/GenBank/DDBJ whole genome shotgun (WGS) entry which is preliminary data.</text>
</comment>
<gene>
    <name evidence="2" type="ORF">EVAR_76994_1</name>
</gene>
<dbReference type="Proteomes" id="UP000299102">
    <property type="component" value="Unassembled WGS sequence"/>
</dbReference>
<feature type="compositionally biased region" description="Basic and acidic residues" evidence="1">
    <location>
        <begin position="32"/>
        <end position="44"/>
    </location>
</feature>
<evidence type="ECO:0000256" key="1">
    <source>
        <dbReference type="SAM" id="MobiDB-lite"/>
    </source>
</evidence>
<keyword evidence="3" id="KW-1185">Reference proteome</keyword>
<proteinExistence type="predicted"/>
<name>A0A4C1SHC3_EUMVA</name>
<protein>
    <submittedName>
        <fullName evidence="2">Uncharacterized protein</fullName>
    </submittedName>
</protein>
<dbReference type="EMBL" id="BGZK01000006">
    <property type="protein sequence ID" value="GBP00777.1"/>
    <property type="molecule type" value="Genomic_DNA"/>
</dbReference>
<evidence type="ECO:0000313" key="3">
    <source>
        <dbReference type="Proteomes" id="UP000299102"/>
    </source>
</evidence>
<accession>A0A4C1SHC3</accession>